<protein>
    <submittedName>
        <fullName evidence="1">Uncharacterized protein</fullName>
    </submittedName>
</protein>
<keyword evidence="2" id="KW-1185">Reference proteome</keyword>
<dbReference type="Proteomes" id="UP000219435">
    <property type="component" value="Unassembled WGS sequence"/>
</dbReference>
<gene>
    <name evidence="1" type="ORF">SAMN05660748_4192</name>
</gene>
<name>A0A285VGY7_9ACTN</name>
<accession>A0A285VGY7</accession>
<proteinExistence type="predicted"/>
<organism evidence="1 2">
    <name type="scientific">Blastococcus aggregatus</name>
    <dbReference type="NCBI Taxonomy" id="38502"/>
    <lineage>
        <taxon>Bacteria</taxon>
        <taxon>Bacillati</taxon>
        <taxon>Actinomycetota</taxon>
        <taxon>Actinomycetes</taxon>
        <taxon>Geodermatophilales</taxon>
        <taxon>Geodermatophilaceae</taxon>
        <taxon>Blastococcus</taxon>
    </lineage>
</organism>
<reference evidence="2" key="1">
    <citation type="submission" date="2017-08" db="EMBL/GenBank/DDBJ databases">
        <authorList>
            <person name="Varghese N."/>
            <person name="Submissions S."/>
        </authorList>
    </citation>
    <scope>NUCLEOTIDE SEQUENCE [LARGE SCALE GENOMIC DNA]</scope>
    <source>
        <strain evidence="2">DSM 4725</strain>
    </source>
</reference>
<dbReference type="AlphaFoldDB" id="A0A285VGY7"/>
<evidence type="ECO:0000313" key="1">
    <source>
        <dbReference type="EMBL" id="SOC52828.1"/>
    </source>
</evidence>
<sequence length="260" mass="28992">MRQVRLRAVELREHILGYLVTPGADTRFGDPYLLRHIAVQASRPPHEVAEALWGLVGEGLAYIDKAGQGSSTDNWRWRASARGIKTATTGRWEPHDPDGYLRRLRRAEPGVDAFALVYLEEALRAFNAQCFLASSVMLGVASERVVNELALSMVQSFGPSAEKLRKAVENPRTSQSARFEEVRKLLDSHRGRVPDGLADSLSLDAVTDLLRLTRNDAGHPTGTEIDYDTAYTHLQMAAAYLMKMTRLAHHFDRSPYDAHA</sequence>
<dbReference type="EMBL" id="OBQI01000007">
    <property type="protein sequence ID" value="SOC52828.1"/>
    <property type="molecule type" value="Genomic_DNA"/>
</dbReference>
<evidence type="ECO:0000313" key="2">
    <source>
        <dbReference type="Proteomes" id="UP000219435"/>
    </source>
</evidence>